<dbReference type="PANTHER" id="PTHR43428">
    <property type="entry name" value="ARSENATE REDUCTASE"/>
    <property type="match status" value="1"/>
</dbReference>
<dbReference type="RefSeq" id="WP_076837248.1">
    <property type="nucleotide sequence ID" value="NZ_CP019434.1"/>
</dbReference>
<name>A0A1P8UIM2_9GAMM</name>
<evidence type="ECO:0000313" key="3">
    <source>
        <dbReference type="EMBL" id="APZ43611.1"/>
    </source>
</evidence>
<accession>A0A1P8UIM2</accession>
<dbReference type="KEGG" id="afy:BW247_11375"/>
<protein>
    <recommendedName>
        <fullName evidence="2">Phosphotyrosine protein phosphatase I domain-containing protein</fullName>
    </recommendedName>
</protein>
<dbReference type="SMART" id="SM00226">
    <property type="entry name" value="LMWPc"/>
    <property type="match status" value="1"/>
</dbReference>
<feature type="domain" description="Phosphotyrosine protein phosphatase I" evidence="2">
    <location>
        <begin position="13"/>
        <end position="144"/>
    </location>
</feature>
<dbReference type="STRING" id="1765967.BW247_11375"/>
<dbReference type="InterPro" id="IPR023485">
    <property type="entry name" value="Ptyr_pPase"/>
</dbReference>
<gene>
    <name evidence="3" type="ORF">BW247_11375</name>
</gene>
<dbReference type="Pfam" id="PF01451">
    <property type="entry name" value="LMWPc"/>
    <property type="match status" value="1"/>
</dbReference>
<dbReference type="AlphaFoldDB" id="A0A1P8UIM2"/>
<dbReference type="InterPro" id="IPR036196">
    <property type="entry name" value="Ptyr_pPase_sf"/>
</dbReference>
<proteinExistence type="predicted"/>
<dbReference type="PANTHER" id="PTHR43428:SF1">
    <property type="entry name" value="ARSENATE REDUCTASE"/>
    <property type="match status" value="1"/>
</dbReference>
<evidence type="ECO:0000259" key="2">
    <source>
        <dbReference type="SMART" id="SM00226"/>
    </source>
</evidence>
<keyword evidence="1" id="KW-0059">Arsenical resistance</keyword>
<dbReference type="Proteomes" id="UP000243807">
    <property type="component" value="Chromosome"/>
</dbReference>
<dbReference type="GO" id="GO:0046685">
    <property type="term" value="P:response to arsenic-containing substance"/>
    <property type="evidence" value="ECO:0007669"/>
    <property type="project" value="UniProtKB-KW"/>
</dbReference>
<dbReference type="Gene3D" id="3.40.50.2300">
    <property type="match status" value="1"/>
</dbReference>
<dbReference type="OrthoDB" id="5795045at2"/>
<dbReference type="EMBL" id="CP019434">
    <property type="protein sequence ID" value="APZ43611.1"/>
    <property type="molecule type" value="Genomic_DNA"/>
</dbReference>
<keyword evidence="4" id="KW-1185">Reference proteome</keyword>
<sequence length="153" mass="16991">MRGNKSPLFKRLPHVLCVDESNSDRSQMAEGYLHTFASTLLDVQSAGMQHHGLSRIAVQVMQEDGVDIRRHSDELISRDLLLWADLIITISGPSEAVHLPIPSSAVEKRWLIAPPAVTGDADPVIAYRHTRDEIKRRVQQLVNALKLSRGNAA</sequence>
<reference evidence="3 4" key="1">
    <citation type="submission" date="2017-01" db="EMBL/GenBank/DDBJ databases">
        <title>Draft sequence of Acidihalobacter ferrooxidans strain DSM 14175 (strain V8).</title>
        <authorList>
            <person name="Khaleque H.N."/>
            <person name="Ramsay J.P."/>
            <person name="Murphy R.J.T."/>
            <person name="Kaksonen A.H."/>
            <person name="Boxall N.J."/>
            <person name="Watkin E.L.J."/>
        </authorList>
    </citation>
    <scope>NUCLEOTIDE SEQUENCE [LARGE SCALE GENOMIC DNA]</scope>
    <source>
        <strain evidence="3 4">V8</strain>
    </source>
</reference>
<evidence type="ECO:0000313" key="4">
    <source>
        <dbReference type="Proteomes" id="UP000243807"/>
    </source>
</evidence>
<evidence type="ECO:0000256" key="1">
    <source>
        <dbReference type="ARBA" id="ARBA00022849"/>
    </source>
</evidence>
<dbReference type="SUPFAM" id="SSF52788">
    <property type="entry name" value="Phosphotyrosine protein phosphatases I"/>
    <property type="match status" value="1"/>
</dbReference>
<organism evidence="3 4">
    <name type="scientific">Acidihalobacter ferrooxydans</name>
    <dbReference type="NCBI Taxonomy" id="1765967"/>
    <lineage>
        <taxon>Bacteria</taxon>
        <taxon>Pseudomonadati</taxon>
        <taxon>Pseudomonadota</taxon>
        <taxon>Gammaproteobacteria</taxon>
        <taxon>Chromatiales</taxon>
        <taxon>Ectothiorhodospiraceae</taxon>
        <taxon>Acidihalobacter</taxon>
    </lineage>
</organism>